<accession>A0A6J4RG34</accession>
<protein>
    <submittedName>
        <fullName evidence="2">Uncharacterized protein</fullName>
    </submittedName>
</protein>
<keyword evidence="1" id="KW-1133">Transmembrane helix</keyword>
<evidence type="ECO:0000256" key="1">
    <source>
        <dbReference type="SAM" id="Phobius"/>
    </source>
</evidence>
<gene>
    <name evidence="2" type="ORF">AVDCRST_MAG65-484</name>
</gene>
<name>A0A6J4RG34_9ACTN</name>
<keyword evidence="1" id="KW-0472">Membrane</keyword>
<keyword evidence="1" id="KW-0812">Transmembrane</keyword>
<feature type="transmembrane region" description="Helical" evidence="1">
    <location>
        <begin position="12"/>
        <end position="31"/>
    </location>
</feature>
<evidence type="ECO:0000313" key="2">
    <source>
        <dbReference type="EMBL" id="CAA9467965.1"/>
    </source>
</evidence>
<organism evidence="2">
    <name type="scientific">uncultured Solirubrobacteraceae bacterium</name>
    <dbReference type="NCBI Taxonomy" id="1162706"/>
    <lineage>
        <taxon>Bacteria</taxon>
        <taxon>Bacillati</taxon>
        <taxon>Actinomycetota</taxon>
        <taxon>Thermoleophilia</taxon>
        <taxon>Solirubrobacterales</taxon>
        <taxon>Solirubrobacteraceae</taxon>
        <taxon>environmental samples</taxon>
    </lineage>
</organism>
<proteinExistence type="predicted"/>
<dbReference type="AlphaFoldDB" id="A0A6J4RG34"/>
<sequence length="34" mass="3746">MNPLRSEENAFRFFLIVLATALAVGAVVLLLRSI</sequence>
<reference evidence="2" key="1">
    <citation type="submission" date="2020-02" db="EMBL/GenBank/DDBJ databases">
        <authorList>
            <person name="Meier V. D."/>
        </authorList>
    </citation>
    <scope>NUCLEOTIDE SEQUENCE</scope>
    <source>
        <strain evidence="2">AVDCRST_MAG65</strain>
    </source>
</reference>
<dbReference type="EMBL" id="CADCVL010000079">
    <property type="protein sequence ID" value="CAA9467965.1"/>
    <property type="molecule type" value="Genomic_DNA"/>
</dbReference>